<proteinExistence type="predicted"/>
<sequence>MPSSLLSHSLAFFLVASRRPPIAMFTCQRGPFYLQLCSWITLKVTLLIARVFAATDDVFRVSTTLVEMACSLTLGGARKYEAMVSSCNA</sequence>
<keyword evidence="2" id="KW-1185">Reference proteome</keyword>
<organism evidence="1 2">
    <name type="scientific">Mycena maculata</name>
    <dbReference type="NCBI Taxonomy" id="230809"/>
    <lineage>
        <taxon>Eukaryota</taxon>
        <taxon>Fungi</taxon>
        <taxon>Dikarya</taxon>
        <taxon>Basidiomycota</taxon>
        <taxon>Agaricomycotina</taxon>
        <taxon>Agaricomycetes</taxon>
        <taxon>Agaricomycetidae</taxon>
        <taxon>Agaricales</taxon>
        <taxon>Marasmiineae</taxon>
        <taxon>Mycenaceae</taxon>
        <taxon>Mycena</taxon>
    </lineage>
</organism>
<protein>
    <submittedName>
        <fullName evidence="1">Uncharacterized protein</fullName>
    </submittedName>
</protein>
<dbReference type="EMBL" id="JARJLG010000104">
    <property type="protein sequence ID" value="KAJ7745186.1"/>
    <property type="molecule type" value="Genomic_DNA"/>
</dbReference>
<gene>
    <name evidence="1" type="ORF">DFH07DRAFT_1063229</name>
</gene>
<comment type="caution">
    <text evidence="1">The sequence shown here is derived from an EMBL/GenBank/DDBJ whole genome shotgun (WGS) entry which is preliminary data.</text>
</comment>
<dbReference type="AlphaFoldDB" id="A0AAD7IKW9"/>
<evidence type="ECO:0000313" key="1">
    <source>
        <dbReference type="EMBL" id="KAJ7745186.1"/>
    </source>
</evidence>
<reference evidence="1" key="1">
    <citation type="submission" date="2023-03" db="EMBL/GenBank/DDBJ databases">
        <title>Massive genome expansion in bonnet fungi (Mycena s.s.) driven by repeated elements and novel gene families across ecological guilds.</title>
        <authorList>
            <consortium name="Lawrence Berkeley National Laboratory"/>
            <person name="Harder C.B."/>
            <person name="Miyauchi S."/>
            <person name="Viragh M."/>
            <person name="Kuo A."/>
            <person name="Thoen E."/>
            <person name="Andreopoulos B."/>
            <person name="Lu D."/>
            <person name="Skrede I."/>
            <person name="Drula E."/>
            <person name="Henrissat B."/>
            <person name="Morin E."/>
            <person name="Kohler A."/>
            <person name="Barry K."/>
            <person name="LaButti K."/>
            <person name="Morin E."/>
            <person name="Salamov A."/>
            <person name="Lipzen A."/>
            <person name="Mereny Z."/>
            <person name="Hegedus B."/>
            <person name="Baldrian P."/>
            <person name="Stursova M."/>
            <person name="Weitz H."/>
            <person name="Taylor A."/>
            <person name="Grigoriev I.V."/>
            <person name="Nagy L.G."/>
            <person name="Martin F."/>
            <person name="Kauserud H."/>
        </authorList>
    </citation>
    <scope>NUCLEOTIDE SEQUENCE</scope>
    <source>
        <strain evidence="1">CBHHK188m</strain>
    </source>
</reference>
<dbReference type="Proteomes" id="UP001215280">
    <property type="component" value="Unassembled WGS sequence"/>
</dbReference>
<evidence type="ECO:0000313" key="2">
    <source>
        <dbReference type="Proteomes" id="UP001215280"/>
    </source>
</evidence>
<name>A0AAD7IKW9_9AGAR</name>
<accession>A0AAD7IKW9</accession>